<protein>
    <submittedName>
        <fullName evidence="3">DUF475 domain-containing protein</fullName>
    </submittedName>
</protein>
<evidence type="ECO:0000256" key="1">
    <source>
        <dbReference type="SAM" id="MobiDB-lite"/>
    </source>
</evidence>
<dbReference type="InterPro" id="IPR007427">
    <property type="entry name" value="DUF475"/>
</dbReference>
<dbReference type="PANTHER" id="PTHR30238">
    <property type="entry name" value="MEMBRANE BOUND PREDICTED REDOX MODULATOR"/>
    <property type="match status" value="1"/>
</dbReference>
<sequence length="393" mass="41950">MDTLRHFKWDILALVAALVVAYLYQGWGAVWLAAILIVVEIVFSFDNAAVNAKYLARMNEFWQRMFLTVGILIAVFGMRLVFPFVIVCVTGGVTPVEAVQLALAKGDPHEPGTYGYLLEQAHPSIAAFGGMFLLLLFLNFLFDPERESTWLSWIEKPLLRIGKLDQLATVTAGVALLLAAELLVEPELRATVLFAGLLGIVVYIAVNGLASVMEDQEAAKEEALEATRAGGAGAQVLLAGKAAFSMFLFLEVLDATFSFDGVIGAFAITPDPIIIALGLGIGALFVRSMTIYLVRRGTLAEYRYLEHGAHWAIGALATLLVLTLAFDIPEIVIGLIGIVFIAAAFVSSVRANRNDTAGIDAELTGLQSGIAGDDGDDTATPGAAASDDSERVG</sequence>
<feature type="transmembrane region" description="Helical" evidence="2">
    <location>
        <begin position="164"/>
        <end position="184"/>
    </location>
</feature>
<keyword evidence="2" id="KW-1133">Transmembrane helix</keyword>
<keyword evidence="2" id="KW-0812">Transmembrane</keyword>
<dbReference type="Pfam" id="PF04332">
    <property type="entry name" value="DUF475"/>
    <property type="match status" value="1"/>
</dbReference>
<dbReference type="RefSeq" id="WP_225563551.1">
    <property type="nucleotide sequence ID" value="NZ_JAIXCQ010000001.1"/>
</dbReference>
<feature type="transmembrane region" description="Helical" evidence="2">
    <location>
        <begin position="231"/>
        <end position="250"/>
    </location>
</feature>
<name>A0ABS7Z9U6_9MICO</name>
<evidence type="ECO:0000313" key="3">
    <source>
        <dbReference type="EMBL" id="MCA5891826.1"/>
    </source>
</evidence>
<feature type="transmembrane region" description="Helical" evidence="2">
    <location>
        <begin position="66"/>
        <end position="93"/>
    </location>
</feature>
<feature type="region of interest" description="Disordered" evidence="1">
    <location>
        <begin position="369"/>
        <end position="393"/>
    </location>
</feature>
<dbReference type="EMBL" id="JAIXCQ010000001">
    <property type="protein sequence ID" value="MCA5891826.1"/>
    <property type="molecule type" value="Genomic_DNA"/>
</dbReference>
<feature type="transmembrane region" description="Helical" evidence="2">
    <location>
        <begin position="30"/>
        <end position="54"/>
    </location>
</feature>
<evidence type="ECO:0000313" key="4">
    <source>
        <dbReference type="Proteomes" id="UP001319870"/>
    </source>
</evidence>
<keyword evidence="2" id="KW-0472">Membrane</keyword>
<dbReference type="Proteomes" id="UP001319870">
    <property type="component" value="Unassembled WGS sequence"/>
</dbReference>
<dbReference type="NCBIfam" id="NF010613">
    <property type="entry name" value="PRK14013.1-3"/>
    <property type="match status" value="1"/>
</dbReference>
<comment type="caution">
    <text evidence="3">The sequence shown here is derived from an EMBL/GenBank/DDBJ whole genome shotgun (WGS) entry which is preliminary data.</text>
</comment>
<feature type="transmembrane region" description="Helical" evidence="2">
    <location>
        <begin position="331"/>
        <end position="349"/>
    </location>
</feature>
<gene>
    <name evidence="3" type="ORF">LEP48_00485</name>
</gene>
<keyword evidence="4" id="KW-1185">Reference proteome</keyword>
<feature type="transmembrane region" description="Helical" evidence="2">
    <location>
        <begin position="190"/>
        <end position="210"/>
    </location>
</feature>
<dbReference type="PANTHER" id="PTHR30238:SF4">
    <property type="entry name" value="SLL1022 PROTEIN"/>
    <property type="match status" value="1"/>
</dbReference>
<proteinExistence type="predicted"/>
<feature type="transmembrane region" description="Helical" evidence="2">
    <location>
        <begin position="262"/>
        <end position="286"/>
    </location>
</feature>
<feature type="transmembrane region" description="Helical" evidence="2">
    <location>
        <begin position="307"/>
        <end position="325"/>
    </location>
</feature>
<evidence type="ECO:0000256" key="2">
    <source>
        <dbReference type="SAM" id="Phobius"/>
    </source>
</evidence>
<accession>A0ABS7Z9U6</accession>
<feature type="transmembrane region" description="Helical" evidence="2">
    <location>
        <begin position="125"/>
        <end position="143"/>
    </location>
</feature>
<reference evidence="3 4" key="1">
    <citation type="submission" date="2021-09" db="EMBL/GenBank/DDBJ databases">
        <title>Isoptericola luteus sp. nov., a novel bacterium isolated from Harbin, the capital city of Heilongjiang province.</title>
        <authorList>
            <person name="Li J."/>
        </authorList>
    </citation>
    <scope>NUCLEOTIDE SEQUENCE [LARGE SCALE GENOMIC DNA]</scope>
    <source>
        <strain evidence="3 4">NEAU-Y5</strain>
    </source>
</reference>
<organism evidence="3 4">
    <name type="scientific">Isoptericola luteus</name>
    <dbReference type="NCBI Taxonomy" id="2879484"/>
    <lineage>
        <taxon>Bacteria</taxon>
        <taxon>Bacillati</taxon>
        <taxon>Actinomycetota</taxon>
        <taxon>Actinomycetes</taxon>
        <taxon>Micrococcales</taxon>
        <taxon>Promicromonosporaceae</taxon>
        <taxon>Isoptericola</taxon>
    </lineage>
</organism>